<evidence type="ECO:0000259" key="2">
    <source>
        <dbReference type="PROSITE" id="PS51504"/>
    </source>
</evidence>
<dbReference type="InterPro" id="IPR005818">
    <property type="entry name" value="Histone_H1/H5_H15"/>
</dbReference>
<proteinExistence type="predicted"/>
<dbReference type="RefSeq" id="XP_046599062.1">
    <property type="nucleotide sequence ID" value="XM_046743106.1"/>
</dbReference>
<evidence type="ECO:0000313" key="3">
    <source>
        <dbReference type="Proteomes" id="UP000829291"/>
    </source>
</evidence>
<dbReference type="SUPFAM" id="SSF46785">
    <property type="entry name" value="Winged helix' DNA-binding domain"/>
    <property type="match status" value="1"/>
</dbReference>
<dbReference type="PROSITE" id="PS51504">
    <property type="entry name" value="H15"/>
    <property type="match status" value="1"/>
</dbReference>
<accession>A0ABM3GFL5</accession>
<feature type="compositionally biased region" description="Basic residues" evidence="1">
    <location>
        <begin position="262"/>
        <end position="281"/>
    </location>
</feature>
<dbReference type="InterPro" id="IPR036388">
    <property type="entry name" value="WH-like_DNA-bd_sf"/>
</dbReference>
<feature type="compositionally biased region" description="Basic and acidic residues" evidence="1">
    <location>
        <begin position="318"/>
        <end position="328"/>
    </location>
</feature>
<dbReference type="InterPro" id="IPR036390">
    <property type="entry name" value="WH_DNA-bd_sf"/>
</dbReference>
<dbReference type="GeneID" id="124295040"/>
<feature type="compositionally biased region" description="Basic and acidic residues" evidence="1">
    <location>
        <begin position="157"/>
        <end position="185"/>
    </location>
</feature>
<dbReference type="Pfam" id="PF00538">
    <property type="entry name" value="Linker_histone"/>
    <property type="match status" value="1"/>
</dbReference>
<dbReference type="Proteomes" id="UP000829291">
    <property type="component" value="Chromosome 6"/>
</dbReference>
<protein>
    <submittedName>
        <fullName evidence="4">Splicing regulatory glutamine/lysine-rich protein 1-like</fullName>
    </submittedName>
</protein>
<feature type="compositionally biased region" description="Acidic residues" evidence="1">
    <location>
        <begin position="300"/>
        <end position="315"/>
    </location>
</feature>
<feature type="compositionally biased region" description="Basic and acidic residues" evidence="1">
    <location>
        <begin position="236"/>
        <end position="261"/>
    </location>
</feature>
<feature type="compositionally biased region" description="Basic and acidic residues" evidence="1">
    <location>
        <begin position="104"/>
        <end position="113"/>
    </location>
</feature>
<evidence type="ECO:0000256" key="1">
    <source>
        <dbReference type="SAM" id="MobiDB-lite"/>
    </source>
</evidence>
<organism evidence="3 4">
    <name type="scientific">Neodiprion lecontei</name>
    <name type="common">Redheaded pine sawfly</name>
    <dbReference type="NCBI Taxonomy" id="441921"/>
    <lineage>
        <taxon>Eukaryota</taxon>
        <taxon>Metazoa</taxon>
        <taxon>Ecdysozoa</taxon>
        <taxon>Arthropoda</taxon>
        <taxon>Hexapoda</taxon>
        <taxon>Insecta</taxon>
        <taxon>Pterygota</taxon>
        <taxon>Neoptera</taxon>
        <taxon>Endopterygota</taxon>
        <taxon>Hymenoptera</taxon>
        <taxon>Tenthredinoidea</taxon>
        <taxon>Diprionidae</taxon>
        <taxon>Diprioninae</taxon>
        <taxon>Neodiprion</taxon>
    </lineage>
</organism>
<evidence type="ECO:0000313" key="4">
    <source>
        <dbReference type="RefSeq" id="XP_046599062.1"/>
    </source>
</evidence>
<keyword evidence="3" id="KW-1185">Reference proteome</keyword>
<dbReference type="Gene3D" id="1.10.10.10">
    <property type="entry name" value="Winged helix-like DNA-binding domain superfamily/Winged helix DNA-binding domain"/>
    <property type="match status" value="1"/>
</dbReference>
<name>A0ABM3GFL5_NEOLC</name>
<sequence length="348" mass="38932">MVRASNPRLMARVLEAVKHLGEGRGSSAKQVLEVLLRQANDDPPTRNLAMQVHRALKNAVTAGLLQLRSGRYKMLIPLKTGVKNRSGSGKAVKPRTGNPAAAGRKNEDIEKATDSPSPQAHDARPKKRCSHCKKHKRRSSKRHRKRSSRRRRRPTRQARERESRKRRRQGDEEVSTRPDRHRKSDSPGARTVPGNGHKSEKLGKKRRKLDQENNGQDYEIHDSVIRNRSPSSSGSEGEKDEPQKTTREKLSSAGRKRDSSSHRRGPNVRRRSSMRGTRSPRRTGGSHQGGSNHRCTMDADACEDGGMDRCDDETQGENVHDNSDETIDVEKDAAAARNLRNSGSDDSL</sequence>
<gene>
    <name evidence="4" type="primary">LOC124295040</name>
</gene>
<reference evidence="4" key="1">
    <citation type="submission" date="2025-08" db="UniProtKB">
        <authorList>
            <consortium name="RefSeq"/>
        </authorList>
    </citation>
    <scope>IDENTIFICATION</scope>
    <source>
        <tissue evidence="4">Thorax and Abdomen</tissue>
    </source>
</reference>
<feature type="compositionally biased region" description="Basic residues" evidence="1">
    <location>
        <begin position="124"/>
        <end position="156"/>
    </location>
</feature>
<feature type="domain" description="H15" evidence="2">
    <location>
        <begin position="5"/>
        <end position="76"/>
    </location>
</feature>
<feature type="region of interest" description="Disordered" evidence="1">
    <location>
        <begin position="81"/>
        <end position="328"/>
    </location>
</feature>
<feature type="compositionally biased region" description="Polar residues" evidence="1">
    <location>
        <begin position="226"/>
        <end position="235"/>
    </location>
</feature>